<name>A0AAD7NRH9_9AGAR</name>
<dbReference type="Proteomes" id="UP001215598">
    <property type="component" value="Unassembled WGS sequence"/>
</dbReference>
<dbReference type="InterPro" id="IPR013717">
    <property type="entry name" value="PIG-P"/>
</dbReference>
<evidence type="ECO:0000313" key="7">
    <source>
        <dbReference type="EMBL" id="KAJ7771679.1"/>
    </source>
</evidence>
<feature type="transmembrane region" description="Helical" evidence="5">
    <location>
        <begin position="71"/>
        <end position="94"/>
    </location>
</feature>
<dbReference type="InterPro" id="IPR052263">
    <property type="entry name" value="GPI_Anchor_Biosynth"/>
</dbReference>
<dbReference type="GO" id="GO:0016020">
    <property type="term" value="C:membrane"/>
    <property type="evidence" value="ECO:0007669"/>
    <property type="project" value="UniProtKB-SubCell"/>
</dbReference>
<evidence type="ECO:0000259" key="6">
    <source>
        <dbReference type="Pfam" id="PF08510"/>
    </source>
</evidence>
<dbReference type="EMBL" id="JARKIB010000015">
    <property type="protein sequence ID" value="KAJ7771679.1"/>
    <property type="molecule type" value="Genomic_DNA"/>
</dbReference>
<dbReference type="PANTHER" id="PTHR46346:SF1">
    <property type="entry name" value="PHOSPHATIDYLINOSITOL N-ACETYLGLUCOSAMINYLTRANSFERASE SUBUNIT P"/>
    <property type="match status" value="1"/>
</dbReference>
<keyword evidence="4 5" id="KW-0472">Membrane</keyword>
<evidence type="ECO:0000256" key="4">
    <source>
        <dbReference type="ARBA" id="ARBA00023136"/>
    </source>
</evidence>
<proteinExistence type="predicted"/>
<accession>A0AAD7NRH9</accession>
<feature type="transmembrane region" description="Helical" evidence="5">
    <location>
        <begin position="29"/>
        <end position="51"/>
    </location>
</feature>
<keyword evidence="3 5" id="KW-1133">Transmembrane helix</keyword>
<evidence type="ECO:0000256" key="5">
    <source>
        <dbReference type="SAM" id="Phobius"/>
    </source>
</evidence>
<comment type="caution">
    <text evidence="7">The sequence shown here is derived from an EMBL/GenBank/DDBJ whole genome shotgun (WGS) entry which is preliminary data.</text>
</comment>
<gene>
    <name evidence="7" type="ORF">B0H16DRAFT_1305778</name>
</gene>
<dbReference type="AlphaFoldDB" id="A0AAD7NRH9"/>
<keyword evidence="8" id="KW-1185">Reference proteome</keyword>
<protein>
    <submittedName>
        <fullName evidence="7">PIG-P-domain-containing protein</fullName>
    </submittedName>
</protein>
<organism evidence="7 8">
    <name type="scientific">Mycena metata</name>
    <dbReference type="NCBI Taxonomy" id="1033252"/>
    <lineage>
        <taxon>Eukaryota</taxon>
        <taxon>Fungi</taxon>
        <taxon>Dikarya</taxon>
        <taxon>Basidiomycota</taxon>
        <taxon>Agaricomycotina</taxon>
        <taxon>Agaricomycetes</taxon>
        <taxon>Agaricomycetidae</taxon>
        <taxon>Agaricales</taxon>
        <taxon>Marasmiineae</taxon>
        <taxon>Mycenaceae</taxon>
        <taxon>Mycena</taxon>
    </lineage>
</organism>
<evidence type="ECO:0000256" key="1">
    <source>
        <dbReference type="ARBA" id="ARBA00004141"/>
    </source>
</evidence>
<feature type="domain" description="PIG-P" evidence="6">
    <location>
        <begin position="28"/>
        <end position="147"/>
    </location>
</feature>
<comment type="subcellular location">
    <subcellularLocation>
        <location evidence="1">Membrane</location>
        <topology evidence="1">Multi-pass membrane protein</topology>
    </subcellularLocation>
</comment>
<dbReference type="GO" id="GO:0005783">
    <property type="term" value="C:endoplasmic reticulum"/>
    <property type="evidence" value="ECO:0007669"/>
    <property type="project" value="TreeGrafter"/>
</dbReference>
<dbReference type="GO" id="GO:0006506">
    <property type="term" value="P:GPI anchor biosynthetic process"/>
    <property type="evidence" value="ECO:0007669"/>
    <property type="project" value="TreeGrafter"/>
</dbReference>
<reference evidence="7" key="1">
    <citation type="submission" date="2023-03" db="EMBL/GenBank/DDBJ databases">
        <title>Massive genome expansion in bonnet fungi (Mycena s.s.) driven by repeated elements and novel gene families across ecological guilds.</title>
        <authorList>
            <consortium name="Lawrence Berkeley National Laboratory"/>
            <person name="Harder C.B."/>
            <person name="Miyauchi S."/>
            <person name="Viragh M."/>
            <person name="Kuo A."/>
            <person name="Thoen E."/>
            <person name="Andreopoulos B."/>
            <person name="Lu D."/>
            <person name="Skrede I."/>
            <person name="Drula E."/>
            <person name="Henrissat B."/>
            <person name="Morin E."/>
            <person name="Kohler A."/>
            <person name="Barry K."/>
            <person name="LaButti K."/>
            <person name="Morin E."/>
            <person name="Salamov A."/>
            <person name="Lipzen A."/>
            <person name="Mereny Z."/>
            <person name="Hegedus B."/>
            <person name="Baldrian P."/>
            <person name="Stursova M."/>
            <person name="Weitz H."/>
            <person name="Taylor A."/>
            <person name="Grigoriev I.V."/>
            <person name="Nagy L.G."/>
            <person name="Martin F."/>
            <person name="Kauserud H."/>
        </authorList>
    </citation>
    <scope>NUCLEOTIDE SEQUENCE</scope>
    <source>
        <strain evidence="7">CBHHK182m</strain>
    </source>
</reference>
<evidence type="ECO:0000256" key="3">
    <source>
        <dbReference type="ARBA" id="ARBA00022989"/>
    </source>
</evidence>
<sequence>MENPTSPLSPLAPFPPIPSPEYRSRAPEFYGFVAWTSTSFLYVVYLLWALLPDAYIKWIGIEWYPSRQWAILIPAWSVVLGLLVYFVYFALALFGTPAFSEMSAITDSRAHLPPRNRERNPYLAYANRNVVPELYDIPIGLVNRVCYTPRRPK</sequence>
<evidence type="ECO:0000313" key="8">
    <source>
        <dbReference type="Proteomes" id="UP001215598"/>
    </source>
</evidence>
<dbReference type="PANTHER" id="PTHR46346">
    <property type="entry name" value="PHOSPHATIDYLINOSITOL N-ACETYLGLUCOSAMINYLTRANSFERASE SUBUNIT P"/>
    <property type="match status" value="1"/>
</dbReference>
<dbReference type="Pfam" id="PF08510">
    <property type="entry name" value="PIG-P"/>
    <property type="match status" value="1"/>
</dbReference>
<keyword evidence="2 5" id="KW-0812">Transmembrane</keyword>
<evidence type="ECO:0000256" key="2">
    <source>
        <dbReference type="ARBA" id="ARBA00022692"/>
    </source>
</evidence>